<evidence type="ECO:0000256" key="4">
    <source>
        <dbReference type="ARBA" id="ARBA00023136"/>
    </source>
</evidence>
<organism evidence="7 8">
    <name type="scientific">Aeromicrobium ginsengisoli</name>
    <dbReference type="NCBI Taxonomy" id="363867"/>
    <lineage>
        <taxon>Bacteria</taxon>
        <taxon>Bacillati</taxon>
        <taxon>Actinomycetota</taxon>
        <taxon>Actinomycetes</taxon>
        <taxon>Propionibacteriales</taxon>
        <taxon>Nocardioidaceae</taxon>
        <taxon>Aeromicrobium</taxon>
    </lineage>
</organism>
<feature type="transmembrane region" description="Helical" evidence="5">
    <location>
        <begin position="171"/>
        <end position="189"/>
    </location>
</feature>
<comment type="subcellular location">
    <subcellularLocation>
        <location evidence="1">Membrane</location>
        <topology evidence="1">Multi-pass membrane protein</topology>
    </subcellularLocation>
</comment>
<dbReference type="Pfam" id="PF14378">
    <property type="entry name" value="PAP2_3"/>
    <property type="match status" value="1"/>
</dbReference>
<dbReference type="PANTHER" id="PTHR31310">
    <property type="match status" value="1"/>
</dbReference>
<evidence type="ECO:0000256" key="1">
    <source>
        <dbReference type="ARBA" id="ARBA00004141"/>
    </source>
</evidence>
<dbReference type="EMBL" id="SDPQ02000001">
    <property type="protein sequence ID" value="KAA1399978.1"/>
    <property type="molecule type" value="Genomic_DNA"/>
</dbReference>
<feature type="transmembrane region" description="Helical" evidence="5">
    <location>
        <begin position="20"/>
        <end position="37"/>
    </location>
</feature>
<evidence type="ECO:0000259" key="6">
    <source>
        <dbReference type="Pfam" id="PF14378"/>
    </source>
</evidence>
<dbReference type="Proteomes" id="UP000380867">
    <property type="component" value="Unassembled WGS sequence"/>
</dbReference>
<dbReference type="InterPro" id="IPR026841">
    <property type="entry name" value="Aur1/Ipt1"/>
</dbReference>
<evidence type="ECO:0000256" key="3">
    <source>
        <dbReference type="ARBA" id="ARBA00022989"/>
    </source>
</evidence>
<evidence type="ECO:0000256" key="2">
    <source>
        <dbReference type="ARBA" id="ARBA00022692"/>
    </source>
</evidence>
<feature type="domain" description="Inositolphosphotransferase Aur1/Ipt1" evidence="6">
    <location>
        <begin position="133"/>
        <end position="294"/>
    </location>
</feature>
<keyword evidence="4 5" id="KW-0472">Membrane</keyword>
<keyword evidence="2 5" id="KW-0812">Transmembrane</keyword>
<sequence length="311" mass="35527">MTTRTEQLPRTTWQWRGPALAAYAIALGVWIVLIGVPTDPYQMFGWLWLATIVWNIQAPPRSHLAFVRDWWLIFVGLVLYLYSRGMSDNLLPVSVHWTFPIRVDEWIGRGEIPTARLQDAWCAAPCTSSTDPRWYDAVLTTVYFSHFVTGLTIAVVLWLRNREAWIRWMRRYLVINFSALVIYIVYPMAPPWLASKEGYLPEHVPRLTGRGWDDLGLGGFHILLAKVGNPVAAMPSLHGGLSMLVALYAISRLRSPWRWLMVLYPLLMGIALVYAGEHYVIDILAGWALAAVVMIGCSWWERAHPRTPVET</sequence>
<reference evidence="7" key="1">
    <citation type="submission" date="2019-09" db="EMBL/GenBank/DDBJ databases">
        <authorList>
            <person name="Li J."/>
        </authorList>
    </citation>
    <scope>NUCLEOTIDE SEQUENCE [LARGE SCALE GENOMIC DNA]</scope>
    <source>
        <strain evidence="7">JCM 14732</strain>
    </source>
</reference>
<accession>A0A5M4FJ39</accession>
<feature type="transmembrane region" description="Helical" evidence="5">
    <location>
        <begin position="137"/>
        <end position="159"/>
    </location>
</feature>
<feature type="transmembrane region" description="Helical" evidence="5">
    <location>
        <begin position="281"/>
        <end position="300"/>
    </location>
</feature>
<dbReference type="Gene3D" id="1.20.144.10">
    <property type="entry name" value="Phosphatidic acid phosphatase type 2/haloperoxidase"/>
    <property type="match status" value="1"/>
</dbReference>
<dbReference type="OrthoDB" id="629685at2"/>
<proteinExistence type="predicted"/>
<comment type="caution">
    <text evidence="7">The sequence shown here is derived from an EMBL/GenBank/DDBJ whole genome shotgun (WGS) entry which is preliminary data.</text>
</comment>
<feature type="transmembrane region" description="Helical" evidence="5">
    <location>
        <begin position="43"/>
        <end position="58"/>
    </location>
</feature>
<dbReference type="PANTHER" id="PTHR31310:SF7">
    <property type="entry name" value="PA-PHOSPHATASE RELATED-FAMILY PROTEIN DDB_G0268928"/>
    <property type="match status" value="1"/>
</dbReference>
<keyword evidence="8" id="KW-1185">Reference proteome</keyword>
<dbReference type="GO" id="GO:0016020">
    <property type="term" value="C:membrane"/>
    <property type="evidence" value="ECO:0007669"/>
    <property type="project" value="UniProtKB-SubCell"/>
</dbReference>
<feature type="transmembrane region" description="Helical" evidence="5">
    <location>
        <begin position="65"/>
        <end position="83"/>
    </location>
</feature>
<dbReference type="RefSeq" id="WP_149688087.1">
    <property type="nucleotide sequence ID" value="NZ_SDPQ02000001.1"/>
</dbReference>
<protein>
    <submittedName>
        <fullName evidence="7">Inositol phosphorylceramide synthase</fullName>
    </submittedName>
</protein>
<evidence type="ECO:0000313" key="7">
    <source>
        <dbReference type="EMBL" id="KAA1399978.1"/>
    </source>
</evidence>
<dbReference type="CDD" id="cd03386">
    <property type="entry name" value="PAP2_Aur1_like"/>
    <property type="match status" value="1"/>
</dbReference>
<gene>
    <name evidence="7" type="ORF">ESP70_004290</name>
</gene>
<keyword evidence="3 5" id="KW-1133">Transmembrane helix</keyword>
<evidence type="ECO:0000256" key="5">
    <source>
        <dbReference type="SAM" id="Phobius"/>
    </source>
</evidence>
<feature type="transmembrane region" description="Helical" evidence="5">
    <location>
        <begin position="257"/>
        <end position="275"/>
    </location>
</feature>
<dbReference type="InterPro" id="IPR052185">
    <property type="entry name" value="IPC_Synthase-Related"/>
</dbReference>
<dbReference type="InterPro" id="IPR036938">
    <property type="entry name" value="PAP2/HPO_sf"/>
</dbReference>
<dbReference type="SUPFAM" id="SSF48317">
    <property type="entry name" value="Acid phosphatase/Vanadium-dependent haloperoxidase"/>
    <property type="match status" value="1"/>
</dbReference>
<feature type="transmembrane region" description="Helical" evidence="5">
    <location>
        <begin position="231"/>
        <end position="250"/>
    </location>
</feature>
<dbReference type="AlphaFoldDB" id="A0A5M4FJ39"/>
<name>A0A5M4FJ39_9ACTN</name>
<evidence type="ECO:0000313" key="8">
    <source>
        <dbReference type="Proteomes" id="UP000380867"/>
    </source>
</evidence>